<sequence length="92" mass="9964">MAPSQHSSDPAYHPYTRIVPAQHASDTPECPPNMPLTLLTILTLAVPSRHDSDAAYHPYACSALLTCLQRPPHTGLILKAAYDPYTTAAPSR</sequence>
<evidence type="ECO:0000313" key="3">
    <source>
        <dbReference type="Proteomes" id="UP000765509"/>
    </source>
</evidence>
<evidence type="ECO:0000256" key="1">
    <source>
        <dbReference type="SAM" id="MobiDB-lite"/>
    </source>
</evidence>
<comment type="caution">
    <text evidence="2">The sequence shown here is derived from an EMBL/GenBank/DDBJ whole genome shotgun (WGS) entry which is preliminary data.</text>
</comment>
<evidence type="ECO:0000313" key="2">
    <source>
        <dbReference type="EMBL" id="MBW0553168.1"/>
    </source>
</evidence>
<organism evidence="2 3">
    <name type="scientific">Austropuccinia psidii MF-1</name>
    <dbReference type="NCBI Taxonomy" id="1389203"/>
    <lineage>
        <taxon>Eukaryota</taxon>
        <taxon>Fungi</taxon>
        <taxon>Dikarya</taxon>
        <taxon>Basidiomycota</taxon>
        <taxon>Pucciniomycotina</taxon>
        <taxon>Pucciniomycetes</taxon>
        <taxon>Pucciniales</taxon>
        <taxon>Sphaerophragmiaceae</taxon>
        <taxon>Austropuccinia</taxon>
    </lineage>
</organism>
<accession>A0A9Q3J070</accession>
<reference evidence="2" key="1">
    <citation type="submission" date="2021-03" db="EMBL/GenBank/DDBJ databases">
        <title>Draft genome sequence of rust myrtle Austropuccinia psidii MF-1, a brazilian biotype.</title>
        <authorList>
            <person name="Quecine M.C."/>
            <person name="Pachon D.M.R."/>
            <person name="Bonatelli M.L."/>
            <person name="Correr F.H."/>
            <person name="Franceschini L.M."/>
            <person name="Leite T.F."/>
            <person name="Margarido G.R.A."/>
            <person name="Almeida C.A."/>
            <person name="Ferrarezi J.A."/>
            <person name="Labate C.A."/>
        </authorList>
    </citation>
    <scope>NUCLEOTIDE SEQUENCE</scope>
    <source>
        <strain evidence="2">MF-1</strain>
    </source>
</reference>
<keyword evidence="3" id="KW-1185">Reference proteome</keyword>
<protein>
    <submittedName>
        <fullName evidence="2">Uncharacterized protein</fullName>
    </submittedName>
</protein>
<dbReference type="AlphaFoldDB" id="A0A9Q3J070"/>
<dbReference type="Proteomes" id="UP000765509">
    <property type="component" value="Unassembled WGS sequence"/>
</dbReference>
<gene>
    <name evidence="2" type="ORF">O181_092883</name>
</gene>
<proteinExistence type="predicted"/>
<dbReference type="EMBL" id="AVOT02059501">
    <property type="protein sequence ID" value="MBW0553168.1"/>
    <property type="molecule type" value="Genomic_DNA"/>
</dbReference>
<name>A0A9Q3J070_9BASI</name>
<feature type="region of interest" description="Disordered" evidence="1">
    <location>
        <begin position="1"/>
        <end position="27"/>
    </location>
</feature>